<feature type="compositionally biased region" description="Low complexity" evidence="5">
    <location>
        <begin position="24"/>
        <end position="49"/>
    </location>
</feature>
<name>A0AAD7QU53_9ASCO</name>
<sequence>MTSKRILVLGPPKSGKFTLLRELTGSTPTPTPTIDTTSTLTAPETPTASGLARSTHAGLSHTLNLSTRYFEIEIPMWIDEYDDSSDDTGIKAWATSFSSADAHEVVSALGAIIFTFRKPETGEAYADVKSKVEKEVGIIHDTLISHYKSRNAEGPEVEDEFDDVIDWDGICLAVAISPATTKTLSSDDKDRVSIQLDPEEWETLLQPFGFEFIDIEQTGRNDYGELLGLARIKEALETFSWDASALETAARQRGIIEGYDQYDSDGPHVRLGDDDGELDSDGFDQELREMQLEMAALHFAVDSSEQQRDRSEEQDGEPKPLPESDIDELERTMLRMKQVREQGKGLPLEERKKLADKLAEDLLRLL</sequence>
<evidence type="ECO:0000256" key="3">
    <source>
        <dbReference type="ARBA" id="ARBA00015902"/>
    </source>
</evidence>
<dbReference type="GO" id="GO:0030674">
    <property type="term" value="F:protein-macromolecule adaptor activity"/>
    <property type="evidence" value="ECO:0007669"/>
    <property type="project" value="TreeGrafter"/>
</dbReference>
<dbReference type="GO" id="GO:0016192">
    <property type="term" value="P:vesicle-mediated transport"/>
    <property type="evidence" value="ECO:0007669"/>
    <property type="project" value="InterPro"/>
</dbReference>
<accession>A0AAD7QU53</accession>
<evidence type="ECO:0000256" key="1">
    <source>
        <dbReference type="ARBA" id="ARBA00002976"/>
    </source>
</evidence>
<evidence type="ECO:0000256" key="5">
    <source>
        <dbReference type="SAM" id="MobiDB-lite"/>
    </source>
</evidence>
<evidence type="ECO:0000256" key="2">
    <source>
        <dbReference type="ARBA" id="ARBA00007973"/>
    </source>
</evidence>
<dbReference type="InterPro" id="IPR034627">
    <property type="entry name" value="Irc6"/>
</dbReference>
<evidence type="ECO:0000256" key="4">
    <source>
        <dbReference type="ARBA" id="ARBA00022447"/>
    </source>
</evidence>
<dbReference type="RefSeq" id="XP_056044793.1">
    <property type="nucleotide sequence ID" value="XM_056187371.1"/>
</dbReference>
<keyword evidence="4" id="KW-0160">Chromosomal rearrangement</keyword>
<dbReference type="GeneID" id="80882537"/>
<dbReference type="Pfam" id="PF10199">
    <property type="entry name" value="Adaptin_binding"/>
    <property type="match status" value="1"/>
</dbReference>
<feature type="region of interest" description="Disordered" evidence="5">
    <location>
        <begin position="23"/>
        <end position="53"/>
    </location>
</feature>
<dbReference type="Gene3D" id="3.40.50.11960">
    <property type="match status" value="1"/>
</dbReference>
<dbReference type="PANTHER" id="PTHR28043:SF1">
    <property type="entry name" value="INCREASED RECOMBINATION CENTERS PROTEIN 6"/>
    <property type="match status" value="1"/>
</dbReference>
<dbReference type="EMBL" id="JARPMG010000004">
    <property type="protein sequence ID" value="KAJ8101343.1"/>
    <property type="molecule type" value="Genomic_DNA"/>
</dbReference>
<organism evidence="6 7">
    <name type="scientific">Lipomyces tetrasporus</name>
    <dbReference type="NCBI Taxonomy" id="54092"/>
    <lineage>
        <taxon>Eukaryota</taxon>
        <taxon>Fungi</taxon>
        <taxon>Dikarya</taxon>
        <taxon>Ascomycota</taxon>
        <taxon>Saccharomycotina</taxon>
        <taxon>Lipomycetes</taxon>
        <taxon>Lipomycetales</taxon>
        <taxon>Lipomycetaceae</taxon>
        <taxon>Lipomyces</taxon>
    </lineage>
</organism>
<dbReference type="AlphaFoldDB" id="A0AAD7QU53"/>
<comment type="function">
    <text evidence="1">Involved in gross chromosomal rearrangements (GCRs) and telomere healing.</text>
</comment>
<protein>
    <recommendedName>
        <fullName evidence="3">Increased recombination centers protein 6</fullName>
    </recommendedName>
</protein>
<feature type="region of interest" description="Disordered" evidence="5">
    <location>
        <begin position="258"/>
        <end position="277"/>
    </location>
</feature>
<dbReference type="PANTHER" id="PTHR28043">
    <property type="entry name" value="INCREASED RECOMBINATION CENTERS PROTEIN 6"/>
    <property type="match status" value="1"/>
</dbReference>
<comment type="caution">
    <text evidence="6">The sequence shown here is derived from an EMBL/GenBank/DDBJ whole genome shotgun (WGS) entry which is preliminary data.</text>
</comment>
<feature type="compositionally biased region" description="Basic and acidic residues" evidence="5">
    <location>
        <begin position="305"/>
        <end position="322"/>
    </location>
</feature>
<gene>
    <name evidence="6" type="ORF">POJ06DRAFT_251239</name>
</gene>
<evidence type="ECO:0000313" key="6">
    <source>
        <dbReference type="EMBL" id="KAJ8101343.1"/>
    </source>
</evidence>
<keyword evidence="7" id="KW-1185">Reference proteome</keyword>
<evidence type="ECO:0000313" key="7">
    <source>
        <dbReference type="Proteomes" id="UP001217417"/>
    </source>
</evidence>
<feature type="region of interest" description="Disordered" evidence="5">
    <location>
        <begin position="301"/>
        <end position="328"/>
    </location>
</feature>
<proteinExistence type="inferred from homology"/>
<dbReference type="Proteomes" id="UP001217417">
    <property type="component" value="Unassembled WGS sequence"/>
</dbReference>
<reference evidence="6" key="1">
    <citation type="submission" date="2023-03" db="EMBL/GenBank/DDBJ databases">
        <title>Near-Complete genome sequence of Lipomyces tetrasporous NRRL Y-64009, an oleaginous yeast capable of growing on lignocellulosic hydrolysates.</title>
        <authorList>
            <consortium name="Lawrence Berkeley National Laboratory"/>
            <person name="Jagtap S.S."/>
            <person name="Liu J.-J."/>
            <person name="Walukiewicz H.E."/>
            <person name="Pangilinan J."/>
            <person name="Lipzen A."/>
            <person name="Ahrendt S."/>
            <person name="Koriabine M."/>
            <person name="Cobaugh K."/>
            <person name="Salamov A."/>
            <person name="Yoshinaga Y."/>
            <person name="Ng V."/>
            <person name="Daum C."/>
            <person name="Grigoriev I.V."/>
            <person name="Slininger P.J."/>
            <person name="Dien B.S."/>
            <person name="Jin Y.-S."/>
            <person name="Rao C.V."/>
        </authorList>
    </citation>
    <scope>NUCLEOTIDE SEQUENCE</scope>
    <source>
        <strain evidence="6">NRRL Y-64009</strain>
    </source>
</reference>
<comment type="similarity">
    <text evidence="2">Belongs to the IRC6 family.</text>
</comment>